<dbReference type="Proteomes" id="UP001500459">
    <property type="component" value="Unassembled WGS sequence"/>
</dbReference>
<sequence>MKPITPNTKYIAWRSSEELHEACLQWISELKFSKDEQHFLDELIKDYTLPLITNQNFEKSSEIINRLSKKQQELEPLIKKIIRHQNELNILIDGVDQPKEEKEYKNMHSALLIEVNLYFNEFKKVKRDIFDMIRNSMKQSKKKRLLT</sequence>
<proteinExistence type="predicted"/>
<reference evidence="2" key="1">
    <citation type="journal article" date="2019" name="Int. J. Syst. Evol. Microbiol.">
        <title>The Global Catalogue of Microorganisms (GCM) 10K type strain sequencing project: providing services to taxonomists for standard genome sequencing and annotation.</title>
        <authorList>
            <consortium name="The Broad Institute Genomics Platform"/>
            <consortium name="The Broad Institute Genome Sequencing Center for Infectious Disease"/>
            <person name="Wu L."/>
            <person name="Ma J."/>
        </authorList>
    </citation>
    <scope>NUCLEOTIDE SEQUENCE [LARGE SCALE GENOMIC DNA]</scope>
    <source>
        <strain evidence="2">JCM 17106</strain>
    </source>
</reference>
<evidence type="ECO:0000313" key="1">
    <source>
        <dbReference type="EMBL" id="GAA4112401.1"/>
    </source>
</evidence>
<comment type="caution">
    <text evidence="1">The sequence shown here is derived from an EMBL/GenBank/DDBJ whole genome shotgun (WGS) entry which is preliminary data.</text>
</comment>
<accession>A0ABP7XDM9</accession>
<name>A0ABP7XDM9_9FLAO</name>
<evidence type="ECO:0000313" key="2">
    <source>
        <dbReference type="Proteomes" id="UP001500459"/>
    </source>
</evidence>
<gene>
    <name evidence="1" type="ORF">GCM10022393_10840</name>
</gene>
<keyword evidence="2" id="KW-1185">Reference proteome</keyword>
<dbReference type="RefSeq" id="WP_344925425.1">
    <property type="nucleotide sequence ID" value="NZ_BAABCW010000003.1"/>
</dbReference>
<dbReference type="EMBL" id="BAABCW010000003">
    <property type="protein sequence ID" value="GAA4112401.1"/>
    <property type="molecule type" value="Genomic_DNA"/>
</dbReference>
<protein>
    <submittedName>
        <fullName evidence="1">Uncharacterized protein</fullName>
    </submittedName>
</protein>
<organism evidence="1 2">
    <name type="scientific">Aquimarina addita</name>
    <dbReference type="NCBI Taxonomy" id="870485"/>
    <lineage>
        <taxon>Bacteria</taxon>
        <taxon>Pseudomonadati</taxon>
        <taxon>Bacteroidota</taxon>
        <taxon>Flavobacteriia</taxon>
        <taxon>Flavobacteriales</taxon>
        <taxon>Flavobacteriaceae</taxon>
        <taxon>Aquimarina</taxon>
    </lineage>
</organism>